<dbReference type="Proteomes" id="UP001177023">
    <property type="component" value="Unassembled WGS sequence"/>
</dbReference>
<dbReference type="AlphaFoldDB" id="A0AA36FRN0"/>
<feature type="non-terminal residue" evidence="1">
    <location>
        <position position="232"/>
    </location>
</feature>
<sequence length="232" mass="25522">MKLLAIGFVSDESAGRFSHWFARHQMGDILFGSDVDACRKFYQEPLRSAQDLTHFFIRSLNRGAVRQLCMGLINGEITDGMLAAIENDEDIESPNNLFILGAPYEQQLEEMLSPANAITYGLSPSEVAVEYDARLSTLDKVLVLLSMTTSNSLAIVPSLKNYFASEGMIVLNSRPTLMEDNADDEDVDYSHRSARALRIVGVLARFNIIANDAATRGYGIGPGIEKNPADVL</sequence>
<evidence type="ECO:0000313" key="2">
    <source>
        <dbReference type="Proteomes" id="UP001177023"/>
    </source>
</evidence>
<protein>
    <submittedName>
        <fullName evidence="1">Uncharacterized protein</fullName>
    </submittedName>
</protein>
<keyword evidence="2" id="KW-1185">Reference proteome</keyword>
<name>A0AA36FRN0_9BILA</name>
<proteinExistence type="predicted"/>
<gene>
    <name evidence="1" type="ORF">MSPICULIGERA_LOCUS3557</name>
</gene>
<dbReference type="EMBL" id="CATQJA010000933">
    <property type="protein sequence ID" value="CAJ0564892.1"/>
    <property type="molecule type" value="Genomic_DNA"/>
</dbReference>
<comment type="caution">
    <text evidence="1">The sequence shown here is derived from an EMBL/GenBank/DDBJ whole genome shotgun (WGS) entry which is preliminary data.</text>
</comment>
<evidence type="ECO:0000313" key="1">
    <source>
        <dbReference type="EMBL" id="CAJ0564892.1"/>
    </source>
</evidence>
<organism evidence="1 2">
    <name type="scientific">Mesorhabditis spiculigera</name>
    <dbReference type="NCBI Taxonomy" id="96644"/>
    <lineage>
        <taxon>Eukaryota</taxon>
        <taxon>Metazoa</taxon>
        <taxon>Ecdysozoa</taxon>
        <taxon>Nematoda</taxon>
        <taxon>Chromadorea</taxon>
        <taxon>Rhabditida</taxon>
        <taxon>Rhabditina</taxon>
        <taxon>Rhabditomorpha</taxon>
        <taxon>Rhabditoidea</taxon>
        <taxon>Rhabditidae</taxon>
        <taxon>Mesorhabditinae</taxon>
        <taxon>Mesorhabditis</taxon>
    </lineage>
</organism>
<reference evidence="1" key="1">
    <citation type="submission" date="2023-06" db="EMBL/GenBank/DDBJ databases">
        <authorList>
            <person name="Delattre M."/>
        </authorList>
    </citation>
    <scope>NUCLEOTIDE SEQUENCE</scope>
    <source>
        <strain evidence="1">AF72</strain>
    </source>
</reference>
<accession>A0AA36FRN0</accession>